<keyword evidence="1" id="KW-0812">Transmembrane</keyword>
<dbReference type="PANTHER" id="PTHR41795">
    <property type="entry name" value="EXOPOLYSACCHARIDE SYNTHESIS PROTEIN"/>
    <property type="match status" value="1"/>
</dbReference>
<name>K9YKU9_CYASC</name>
<feature type="transmembrane region" description="Helical" evidence="1">
    <location>
        <begin position="57"/>
        <end position="79"/>
    </location>
</feature>
<dbReference type="PIRSF" id="PIRSF033239">
    <property type="entry name" value="ExoD"/>
    <property type="match status" value="1"/>
</dbReference>
<dbReference type="InterPro" id="IPR010331">
    <property type="entry name" value="ExoD"/>
</dbReference>
<reference evidence="3" key="1">
    <citation type="journal article" date="2013" name="Proc. Natl. Acad. Sci. U.S.A.">
        <title>Improving the coverage of the cyanobacterial phylum using diversity-driven genome sequencing.</title>
        <authorList>
            <person name="Shih P.M."/>
            <person name="Wu D."/>
            <person name="Latifi A."/>
            <person name="Axen S.D."/>
            <person name="Fewer D.P."/>
            <person name="Talla E."/>
            <person name="Calteau A."/>
            <person name="Cai F."/>
            <person name="Tandeau de Marsac N."/>
            <person name="Rippka R."/>
            <person name="Herdman M."/>
            <person name="Sivonen K."/>
            <person name="Coursin T."/>
            <person name="Laurent T."/>
            <person name="Goodwin L."/>
            <person name="Nolan M."/>
            <person name="Davenport K.W."/>
            <person name="Han C.S."/>
            <person name="Rubin E.M."/>
            <person name="Eisen J.A."/>
            <person name="Woyke T."/>
            <person name="Gugger M."/>
            <person name="Kerfeld C.A."/>
        </authorList>
    </citation>
    <scope>NUCLEOTIDE SEQUENCE [LARGE SCALE GENOMIC DNA]</scope>
    <source>
        <strain evidence="3">ATCC 29140 / PCC 7202</strain>
    </source>
</reference>
<feature type="transmembrane region" description="Helical" evidence="1">
    <location>
        <begin position="143"/>
        <end position="161"/>
    </location>
</feature>
<organism evidence="2 3">
    <name type="scientific">Cyanobacterium stanieri (strain ATCC 29140 / PCC 7202)</name>
    <dbReference type="NCBI Taxonomy" id="292563"/>
    <lineage>
        <taxon>Bacteria</taxon>
        <taxon>Bacillati</taxon>
        <taxon>Cyanobacteriota</taxon>
        <taxon>Cyanophyceae</taxon>
        <taxon>Oscillatoriophycideae</taxon>
        <taxon>Chroococcales</taxon>
        <taxon>Geminocystaceae</taxon>
        <taxon>Cyanobacterium</taxon>
    </lineage>
</organism>
<keyword evidence="3" id="KW-1185">Reference proteome</keyword>
<accession>K9YKU9</accession>
<dbReference type="HOGENOM" id="CLU_093444_0_1_3"/>
<protein>
    <submittedName>
        <fullName evidence="2">Exopolysaccharide synthesis ExoD</fullName>
    </submittedName>
</protein>
<dbReference type="BioCyc" id="CSTA292563:G1353-1133-MONOMER"/>
<dbReference type="KEGG" id="csn:Cyast_1123"/>
<dbReference type="STRING" id="292563.Cyast_1123"/>
<evidence type="ECO:0000313" key="3">
    <source>
        <dbReference type="Proteomes" id="UP000010483"/>
    </source>
</evidence>
<proteinExistence type="predicted"/>
<dbReference type="PATRIC" id="fig|292563.3.peg.1177"/>
<dbReference type="Pfam" id="PF06055">
    <property type="entry name" value="ExoD"/>
    <property type="match status" value="1"/>
</dbReference>
<dbReference type="Proteomes" id="UP000010483">
    <property type="component" value="Chromosome"/>
</dbReference>
<evidence type="ECO:0000313" key="2">
    <source>
        <dbReference type="EMBL" id="AFZ47092.1"/>
    </source>
</evidence>
<dbReference type="eggNOG" id="COG3932">
    <property type="taxonomic scope" value="Bacteria"/>
</dbReference>
<gene>
    <name evidence="2" type="ordered locus">Cyast_1123</name>
</gene>
<evidence type="ECO:0000256" key="1">
    <source>
        <dbReference type="SAM" id="Phobius"/>
    </source>
</evidence>
<keyword evidence="1" id="KW-1133">Transmembrane helix</keyword>
<dbReference type="PANTHER" id="PTHR41795:SF1">
    <property type="entry name" value="EXOPOLYSACCHARIDE SYNTHESIS PROTEIN"/>
    <property type="match status" value="1"/>
</dbReference>
<sequence length="204" mass="22269">MAKLSVELERYFLLEERGDIITIDDLLLLAGDRIFGFLLVILSLPSALPIPAPGYSIPFAIVIFLLAIQFMIGNQIPWLPNRVKKGTMRTITAKQFVQKGLPWLKRLETLTKPRFAYICNSSIGKIILGIAMALMAISMMIPIPGTNTAPAMGIFIIAFGLQEDDGFICLMGLITCIVAGCLSASIIFGAIMGSSSLWQFLKGN</sequence>
<feature type="transmembrane region" description="Helical" evidence="1">
    <location>
        <begin position="26"/>
        <end position="45"/>
    </location>
</feature>
<feature type="transmembrane region" description="Helical" evidence="1">
    <location>
        <begin position="115"/>
        <end position="137"/>
    </location>
</feature>
<dbReference type="AlphaFoldDB" id="K9YKU9"/>
<keyword evidence="1" id="KW-0472">Membrane</keyword>
<feature type="transmembrane region" description="Helical" evidence="1">
    <location>
        <begin position="168"/>
        <end position="192"/>
    </location>
</feature>
<dbReference type="EMBL" id="CP003940">
    <property type="protein sequence ID" value="AFZ47092.1"/>
    <property type="molecule type" value="Genomic_DNA"/>
</dbReference>